<dbReference type="Proteomes" id="UP000094527">
    <property type="component" value="Unassembled WGS sequence"/>
</dbReference>
<organism evidence="1 2">
    <name type="scientific">Orchesella cincta</name>
    <name type="common">Springtail</name>
    <name type="synonym">Podura cincta</name>
    <dbReference type="NCBI Taxonomy" id="48709"/>
    <lineage>
        <taxon>Eukaryota</taxon>
        <taxon>Metazoa</taxon>
        <taxon>Ecdysozoa</taxon>
        <taxon>Arthropoda</taxon>
        <taxon>Hexapoda</taxon>
        <taxon>Collembola</taxon>
        <taxon>Entomobryomorpha</taxon>
        <taxon>Entomobryoidea</taxon>
        <taxon>Orchesellidae</taxon>
        <taxon>Orchesellinae</taxon>
        <taxon>Orchesella</taxon>
    </lineage>
</organism>
<gene>
    <name evidence="1" type="ORF">Ocin01_14166</name>
</gene>
<comment type="caution">
    <text evidence="1">The sequence shown here is derived from an EMBL/GenBank/DDBJ whole genome shotgun (WGS) entry which is preliminary data.</text>
</comment>
<evidence type="ECO:0000313" key="2">
    <source>
        <dbReference type="Proteomes" id="UP000094527"/>
    </source>
</evidence>
<accession>A0A1D2MHQ2</accession>
<dbReference type="AlphaFoldDB" id="A0A1D2MHQ2"/>
<sequence>MILAIRFPAIAEEVRKSELKFGKIQPQNLDIDTFHQYTDYAPGWQCIVPESHREIPHTAIWGSIYDLLVD</sequence>
<reference evidence="1 2" key="1">
    <citation type="journal article" date="2016" name="Genome Biol. Evol.">
        <title>Gene Family Evolution Reflects Adaptation to Soil Environmental Stressors in the Genome of the Collembolan Orchesella cincta.</title>
        <authorList>
            <person name="Faddeeva-Vakhrusheva A."/>
            <person name="Derks M.F."/>
            <person name="Anvar S.Y."/>
            <person name="Agamennone V."/>
            <person name="Suring W."/>
            <person name="Smit S."/>
            <person name="van Straalen N.M."/>
            <person name="Roelofs D."/>
        </authorList>
    </citation>
    <scope>NUCLEOTIDE SEQUENCE [LARGE SCALE GENOMIC DNA]</scope>
    <source>
        <tissue evidence="1">Mixed pool</tissue>
    </source>
</reference>
<name>A0A1D2MHQ2_ORCCI</name>
<dbReference type="EMBL" id="LJIJ01001211">
    <property type="protein sequence ID" value="ODM92519.1"/>
    <property type="molecule type" value="Genomic_DNA"/>
</dbReference>
<protein>
    <submittedName>
        <fullName evidence="1">Uncharacterized protein</fullName>
    </submittedName>
</protein>
<proteinExistence type="predicted"/>
<evidence type="ECO:0000313" key="1">
    <source>
        <dbReference type="EMBL" id="ODM92519.1"/>
    </source>
</evidence>
<keyword evidence="2" id="KW-1185">Reference proteome</keyword>